<dbReference type="Gene3D" id="1.10.510.10">
    <property type="entry name" value="Transferase(Phosphotransferase) domain 1"/>
    <property type="match status" value="1"/>
</dbReference>
<dbReference type="GO" id="GO:0005524">
    <property type="term" value="F:ATP binding"/>
    <property type="evidence" value="ECO:0007669"/>
    <property type="project" value="UniProtKB-KW"/>
</dbReference>
<evidence type="ECO:0000256" key="5">
    <source>
        <dbReference type="SAM" id="MobiDB-lite"/>
    </source>
</evidence>
<dbReference type="GO" id="GO:0004674">
    <property type="term" value="F:protein serine/threonine kinase activity"/>
    <property type="evidence" value="ECO:0007669"/>
    <property type="project" value="TreeGrafter"/>
</dbReference>
<gene>
    <name evidence="7" type="ORF">PISMIDRAFT_686325</name>
</gene>
<feature type="domain" description="Protein kinase" evidence="6">
    <location>
        <begin position="30"/>
        <end position="305"/>
    </location>
</feature>
<evidence type="ECO:0000259" key="6">
    <source>
        <dbReference type="PROSITE" id="PS50011"/>
    </source>
</evidence>
<evidence type="ECO:0000256" key="1">
    <source>
        <dbReference type="ARBA" id="ARBA00022679"/>
    </source>
</evidence>
<dbReference type="AlphaFoldDB" id="A0A0C9Z1Y0"/>
<protein>
    <recommendedName>
        <fullName evidence="6">Protein kinase domain-containing protein</fullName>
    </recommendedName>
</protein>
<accession>A0A0C9Z1Y0</accession>
<dbReference type="PROSITE" id="PS00109">
    <property type="entry name" value="PROTEIN_KINASE_TYR"/>
    <property type="match status" value="1"/>
</dbReference>
<dbReference type="OrthoDB" id="346907at2759"/>
<evidence type="ECO:0000256" key="4">
    <source>
        <dbReference type="ARBA" id="ARBA00022840"/>
    </source>
</evidence>
<dbReference type="Pfam" id="PF07714">
    <property type="entry name" value="PK_Tyr_Ser-Thr"/>
    <property type="match status" value="1"/>
</dbReference>
<dbReference type="InterPro" id="IPR051681">
    <property type="entry name" value="Ser/Thr_Kinases-Pseudokinases"/>
</dbReference>
<dbReference type="InterPro" id="IPR001245">
    <property type="entry name" value="Ser-Thr/Tyr_kinase_cat_dom"/>
</dbReference>
<feature type="region of interest" description="Disordered" evidence="5">
    <location>
        <begin position="1"/>
        <end position="30"/>
    </location>
</feature>
<dbReference type="Proteomes" id="UP000054018">
    <property type="component" value="Unassembled WGS sequence"/>
</dbReference>
<dbReference type="SUPFAM" id="SSF56112">
    <property type="entry name" value="Protein kinase-like (PK-like)"/>
    <property type="match status" value="1"/>
</dbReference>
<dbReference type="PROSITE" id="PS50011">
    <property type="entry name" value="PROTEIN_KINASE_DOM"/>
    <property type="match status" value="1"/>
</dbReference>
<keyword evidence="1" id="KW-0808">Transferase</keyword>
<reference evidence="7 8" key="1">
    <citation type="submission" date="2014-04" db="EMBL/GenBank/DDBJ databases">
        <authorList>
            <consortium name="DOE Joint Genome Institute"/>
            <person name="Kuo A."/>
            <person name="Kohler A."/>
            <person name="Costa M.D."/>
            <person name="Nagy L.G."/>
            <person name="Floudas D."/>
            <person name="Copeland A."/>
            <person name="Barry K.W."/>
            <person name="Cichocki N."/>
            <person name="Veneault-Fourrey C."/>
            <person name="LaButti K."/>
            <person name="Lindquist E.A."/>
            <person name="Lipzen A."/>
            <person name="Lundell T."/>
            <person name="Morin E."/>
            <person name="Murat C."/>
            <person name="Sun H."/>
            <person name="Tunlid A."/>
            <person name="Henrissat B."/>
            <person name="Grigoriev I.V."/>
            <person name="Hibbett D.S."/>
            <person name="Martin F."/>
            <person name="Nordberg H.P."/>
            <person name="Cantor M.N."/>
            <person name="Hua S.X."/>
        </authorList>
    </citation>
    <scope>NUCLEOTIDE SEQUENCE [LARGE SCALE GENOMIC DNA]</scope>
    <source>
        <strain evidence="7 8">441</strain>
    </source>
</reference>
<keyword evidence="4" id="KW-0067">ATP-binding</keyword>
<evidence type="ECO:0000256" key="2">
    <source>
        <dbReference type="ARBA" id="ARBA00022741"/>
    </source>
</evidence>
<dbReference type="InterPro" id="IPR000719">
    <property type="entry name" value="Prot_kinase_dom"/>
</dbReference>
<keyword evidence="3" id="KW-0418">Kinase</keyword>
<evidence type="ECO:0000313" key="8">
    <source>
        <dbReference type="Proteomes" id="UP000054018"/>
    </source>
</evidence>
<sequence length="310" mass="34963">MSASGGNSHGMSINVPFSRRPPDLTGSVEKTGRYPDMQGGYADVWRCNYYRGEGEEMVAVKCIRLLSELTQQEKERAINRLRGEVHIWVRLPLHSHVLPLYGTVDGFAPLPALVSPWAENGTLTTYLGRNQRQLSYSRRLKIILQVTSGLGHLHSSNICHGDLTGSNILIDRNENMLISDFGLSSIIAEFNHTSYFRSCRPGAIRWADPQLFNDSTDANDGSLPRADMKNDIYSMGCIILQVMTGLVPYHGKYERFVYFAKCKGKDPEIPSTVSLTLANLMRICWHNVQSQRPTLEGIRRTIQWELDSQM</sequence>
<evidence type="ECO:0000313" key="7">
    <source>
        <dbReference type="EMBL" id="KIK16397.1"/>
    </source>
</evidence>
<name>A0A0C9Z1Y0_9AGAM</name>
<dbReference type="EMBL" id="KN833858">
    <property type="protein sequence ID" value="KIK16397.1"/>
    <property type="molecule type" value="Genomic_DNA"/>
</dbReference>
<reference evidence="8" key="2">
    <citation type="submission" date="2015-01" db="EMBL/GenBank/DDBJ databases">
        <title>Evolutionary Origins and Diversification of the Mycorrhizal Mutualists.</title>
        <authorList>
            <consortium name="DOE Joint Genome Institute"/>
            <consortium name="Mycorrhizal Genomics Consortium"/>
            <person name="Kohler A."/>
            <person name="Kuo A."/>
            <person name="Nagy L.G."/>
            <person name="Floudas D."/>
            <person name="Copeland A."/>
            <person name="Barry K.W."/>
            <person name="Cichocki N."/>
            <person name="Veneault-Fourrey C."/>
            <person name="LaButti K."/>
            <person name="Lindquist E.A."/>
            <person name="Lipzen A."/>
            <person name="Lundell T."/>
            <person name="Morin E."/>
            <person name="Murat C."/>
            <person name="Riley R."/>
            <person name="Ohm R."/>
            <person name="Sun H."/>
            <person name="Tunlid A."/>
            <person name="Henrissat B."/>
            <person name="Grigoriev I.V."/>
            <person name="Hibbett D.S."/>
            <person name="Martin F."/>
        </authorList>
    </citation>
    <scope>NUCLEOTIDE SEQUENCE [LARGE SCALE GENOMIC DNA]</scope>
    <source>
        <strain evidence="8">441</strain>
    </source>
</reference>
<dbReference type="PANTHER" id="PTHR44329">
    <property type="entry name" value="SERINE/THREONINE-PROTEIN KINASE TNNI3K-RELATED"/>
    <property type="match status" value="1"/>
</dbReference>
<dbReference type="PANTHER" id="PTHR44329:SF288">
    <property type="entry name" value="MITOGEN-ACTIVATED PROTEIN KINASE KINASE KINASE 20"/>
    <property type="match status" value="1"/>
</dbReference>
<proteinExistence type="predicted"/>
<evidence type="ECO:0000256" key="3">
    <source>
        <dbReference type="ARBA" id="ARBA00022777"/>
    </source>
</evidence>
<keyword evidence="8" id="KW-1185">Reference proteome</keyword>
<organism evidence="7 8">
    <name type="scientific">Pisolithus microcarpus 441</name>
    <dbReference type="NCBI Taxonomy" id="765257"/>
    <lineage>
        <taxon>Eukaryota</taxon>
        <taxon>Fungi</taxon>
        <taxon>Dikarya</taxon>
        <taxon>Basidiomycota</taxon>
        <taxon>Agaricomycotina</taxon>
        <taxon>Agaricomycetes</taxon>
        <taxon>Agaricomycetidae</taxon>
        <taxon>Boletales</taxon>
        <taxon>Sclerodermatineae</taxon>
        <taxon>Pisolithaceae</taxon>
        <taxon>Pisolithus</taxon>
    </lineage>
</organism>
<dbReference type="HOGENOM" id="CLU_000288_7_18_1"/>
<feature type="compositionally biased region" description="Polar residues" evidence="5">
    <location>
        <begin position="1"/>
        <end position="11"/>
    </location>
</feature>
<dbReference type="InterPro" id="IPR008266">
    <property type="entry name" value="Tyr_kinase_AS"/>
</dbReference>
<dbReference type="STRING" id="765257.A0A0C9Z1Y0"/>
<dbReference type="InterPro" id="IPR011009">
    <property type="entry name" value="Kinase-like_dom_sf"/>
</dbReference>
<keyword evidence="2" id="KW-0547">Nucleotide-binding</keyword>